<evidence type="ECO:0000259" key="3">
    <source>
        <dbReference type="Pfam" id="PF20251"/>
    </source>
</evidence>
<dbReference type="InterPro" id="IPR046878">
    <property type="entry name" value="Big_14"/>
</dbReference>
<feature type="domain" description="Bacterial Ig-like" evidence="3">
    <location>
        <begin position="312"/>
        <end position="407"/>
    </location>
</feature>
<feature type="region of interest" description="Disordered" evidence="1">
    <location>
        <begin position="33"/>
        <end position="65"/>
    </location>
</feature>
<evidence type="ECO:0000256" key="2">
    <source>
        <dbReference type="SAM" id="SignalP"/>
    </source>
</evidence>
<proteinExistence type="predicted"/>
<evidence type="ECO:0000313" key="4">
    <source>
        <dbReference type="EMBL" id="MCG4748652.1"/>
    </source>
</evidence>
<dbReference type="AlphaFoldDB" id="A0AAW5C3G4"/>
<evidence type="ECO:0000313" key="5">
    <source>
        <dbReference type="Proteomes" id="UP001299608"/>
    </source>
</evidence>
<dbReference type="Proteomes" id="UP001299608">
    <property type="component" value="Unassembled WGS sequence"/>
</dbReference>
<dbReference type="EMBL" id="JAKNGE010000041">
    <property type="protein sequence ID" value="MCG4748652.1"/>
    <property type="molecule type" value="Genomic_DNA"/>
</dbReference>
<reference evidence="4" key="1">
    <citation type="submission" date="2022-01" db="EMBL/GenBank/DDBJ databases">
        <title>Collection of gut derived symbiotic bacterial strains cultured from healthy donors.</title>
        <authorList>
            <person name="Lin H."/>
            <person name="Kohout C."/>
            <person name="Waligurski E."/>
            <person name="Pamer E.G."/>
        </authorList>
    </citation>
    <scope>NUCLEOTIDE SEQUENCE</scope>
    <source>
        <strain evidence="4">DFI.6.55</strain>
    </source>
</reference>
<protein>
    <recommendedName>
        <fullName evidence="3">Bacterial Ig-like domain-containing protein</fullName>
    </recommendedName>
</protein>
<feature type="chain" id="PRO_5043823340" description="Bacterial Ig-like domain-containing protein" evidence="2">
    <location>
        <begin position="31"/>
        <end position="428"/>
    </location>
</feature>
<name>A0AAW5C3G4_9FIRM</name>
<dbReference type="RefSeq" id="WP_238053857.1">
    <property type="nucleotide sequence ID" value="NZ_JAKNGE010000041.1"/>
</dbReference>
<comment type="caution">
    <text evidence="4">The sequence shown here is derived from an EMBL/GenBank/DDBJ whole genome shotgun (WGS) entry which is preliminary data.</text>
</comment>
<accession>A0AAW5C3G4</accession>
<gene>
    <name evidence="4" type="ORF">L0N08_24880</name>
</gene>
<dbReference type="Pfam" id="PF20251">
    <property type="entry name" value="Big_14"/>
    <property type="match status" value="1"/>
</dbReference>
<keyword evidence="2" id="KW-0732">Signal</keyword>
<organism evidence="4 5">
    <name type="scientific">Enterocloster aldenensis</name>
    <dbReference type="NCBI Taxonomy" id="358742"/>
    <lineage>
        <taxon>Bacteria</taxon>
        <taxon>Bacillati</taxon>
        <taxon>Bacillota</taxon>
        <taxon>Clostridia</taxon>
        <taxon>Lachnospirales</taxon>
        <taxon>Lachnospiraceae</taxon>
        <taxon>Enterocloster</taxon>
    </lineage>
</organism>
<sequence>MMRNNKFRKTKKIAAVMMCAVLVWGCKGQAQTGSLNEGEAQTGSPTEGQAQTGSPTKGEAQTGSLTTEHAETMAGAGRDGEAGAGFSGMEDTWAGYSDDQLLDMAQAYYLQKEGSRPGHAQIEDMPDTYSRVHIWLYDMVDEGEGSARGATRCNYYVNRHTAQGTDTNFNPVDLTDVLTGKEPVPEDFYSLATDLPASQVEEFAKKVKQQLLLQDWDALAGELAYPVTIDGASYDTPEEFLAADFGTGLNPYFFVELEEETCSRMFCNWSGIMLGETGRVWVAEALNDDLSSQGLKVRAINGLNESFGLPGGVSMYADESDITPASMKLSLENETGLDIIFEEGFRLQKYDGESWVDMEPLVKNDEIYPSCTAYKPRRGHPVEWTVDLEYLYGGLEEGTYAITKSVKDINGTGGSTDSERTFSFTINP</sequence>
<feature type="signal peptide" evidence="2">
    <location>
        <begin position="1"/>
        <end position="30"/>
    </location>
</feature>
<evidence type="ECO:0000256" key="1">
    <source>
        <dbReference type="SAM" id="MobiDB-lite"/>
    </source>
</evidence>